<dbReference type="EMBL" id="CP063091">
    <property type="protein sequence ID" value="QOR03922.1"/>
    <property type="molecule type" value="Genomic_DNA"/>
</dbReference>
<dbReference type="Gene3D" id="3.30.70.660">
    <property type="entry name" value="Pseudouridine synthase I, catalytic domain, C-terminal subdomain"/>
    <property type="match status" value="1"/>
</dbReference>
<dbReference type="InterPro" id="IPR020103">
    <property type="entry name" value="PsdUridine_synth_cat_dom_sf"/>
</dbReference>
<comment type="caution">
    <text evidence="4">Lacks conserved residue(s) required for the propagation of feature annotation.</text>
</comment>
<protein>
    <recommendedName>
        <fullName evidence="4">tRNA pseudouridine synthase A</fullName>
        <ecNumber evidence="4">5.4.99.12</ecNumber>
    </recommendedName>
    <alternativeName>
        <fullName evidence="4">tRNA pseudouridine(38-40) synthase</fullName>
    </alternativeName>
    <alternativeName>
        <fullName evidence="4">tRNA pseudouridylate synthase I</fullName>
    </alternativeName>
    <alternativeName>
        <fullName evidence="4">tRNA-uridine isomerase I</fullName>
    </alternativeName>
</protein>
<proteinExistence type="inferred from homology"/>
<dbReference type="SUPFAM" id="SSF55120">
    <property type="entry name" value="Pseudouridine synthase"/>
    <property type="match status" value="1"/>
</dbReference>
<evidence type="ECO:0000259" key="6">
    <source>
        <dbReference type="Pfam" id="PF01416"/>
    </source>
</evidence>
<dbReference type="HAMAP" id="MF_00171">
    <property type="entry name" value="TruA"/>
    <property type="match status" value="1"/>
</dbReference>
<dbReference type="Gene3D" id="3.30.70.580">
    <property type="entry name" value="Pseudouridine synthase I, catalytic domain, N-terminal subdomain"/>
    <property type="match status" value="1"/>
</dbReference>
<accession>A0ABX6TW36</accession>
<evidence type="ECO:0000256" key="4">
    <source>
        <dbReference type="HAMAP-Rule" id="MF_00171"/>
    </source>
</evidence>
<evidence type="ECO:0000256" key="5">
    <source>
        <dbReference type="RuleBase" id="RU003792"/>
    </source>
</evidence>
<dbReference type="InterPro" id="IPR001406">
    <property type="entry name" value="PsdUridine_synth_TruA"/>
</dbReference>
<dbReference type="NCBIfam" id="TIGR00071">
    <property type="entry name" value="hisT_truA"/>
    <property type="match status" value="1"/>
</dbReference>
<name>A0ABX6TW36_9BACT</name>
<keyword evidence="8" id="KW-1185">Reference proteome</keyword>
<dbReference type="InterPro" id="IPR020097">
    <property type="entry name" value="PsdUridine_synth_TruA_a/b_dom"/>
</dbReference>
<dbReference type="CDD" id="cd02570">
    <property type="entry name" value="PseudoU_synth_EcTruA"/>
    <property type="match status" value="1"/>
</dbReference>
<feature type="active site" description="Nucleophile" evidence="4">
    <location>
        <position position="51"/>
    </location>
</feature>
<evidence type="ECO:0000313" key="8">
    <source>
        <dbReference type="Proteomes" id="UP000594874"/>
    </source>
</evidence>
<evidence type="ECO:0000313" key="7">
    <source>
        <dbReference type="EMBL" id="QOR03922.1"/>
    </source>
</evidence>
<dbReference type="PANTHER" id="PTHR11142">
    <property type="entry name" value="PSEUDOURIDYLATE SYNTHASE"/>
    <property type="match status" value="1"/>
</dbReference>
<dbReference type="Proteomes" id="UP000594874">
    <property type="component" value="Chromosome"/>
</dbReference>
<feature type="binding site" evidence="4">
    <location>
        <position position="110"/>
    </location>
    <ligand>
        <name>substrate</name>
    </ligand>
</feature>
<keyword evidence="3 4" id="KW-0413">Isomerase</keyword>
<feature type="domain" description="Pseudouridine synthase I TruA alpha/beta" evidence="6">
    <location>
        <begin position="143"/>
        <end position="241"/>
    </location>
</feature>
<dbReference type="InterPro" id="IPR020095">
    <property type="entry name" value="PsdUridine_synth_TruA_C"/>
</dbReference>
<evidence type="ECO:0000256" key="2">
    <source>
        <dbReference type="ARBA" id="ARBA00022694"/>
    </source>
</evidence>
<keyword evidence="2 4" id="KW-0819">tRNA processing</keyword>
<comment type="catalytic activity">
    <reaction evidence="4 5">
        <text>uridine(38/39/40) in tRNA = pseudouridine(38/39/40) in tRNA</text>
        <dbReference type="Rhea" id="RHEA:22376"/>
        <dbReference type="Rhea" id="RHEA-COMP:10085"/>
        <dbReference type="Rhea" id="RHEA-COMP:10087"/>
        <dbReference type="ChEBI" id="CHEBI:65314"/>
        <dbReference type="ChEBI" id="CHEBI:65315"/>
        <dbReference type="EC" id="5.4.99.12"/>
    </reaction>
</comment>
<comment type="subunit">
    <text evidence="4">Homodimer.</text>
</comment>
<dbReference type="Pfam" id="PF01416">
    <property type="entry name" value="PseudoU_synth_1"/>
    <property type="match status" value="1"/>
</dbReference>
<dbReference type="PIRSF" id="PIRSF001430">
    <property type="entry name" value="tRNA_psdUrid_synth"/>
    <property type="match status" value="1"/>
</dbReference>
<sequence>MMKLKLIFSYDGSAFLGSAKQPHLKGVQDGLQNALKHLGISKPVLFASRTDKGVHANRAVASIECEDFFKDLKNLKNQINRFAHPFIHIKEIQRVEEDFEVRFCVKAREYNYVFFHGDFNPFLARYVHFYPPFDIKRALEILSLFKGKHDFRYFSKSKGCAKTSTREMFYIKAYRYKKITIFKFRANGFLRAQIRLMVASVLAVLEGRLKEEELKEQLELKNCYFRLLVPPNGLYLSRIIY</sequence>
<dbReference type="EC" id="5.4.99.12" evidence="4"/>
<comment type="similarity">
    <text evidence="1 4 5">Belongs to the tRNA pseudouridine synthase TruA family.</text>
</comment>
<comment type="function">
    <text evidence="4">Formation of pseudouridine at positions 38, 39 and 40 in the anticodon stem and loop of transfer RNAs.</text>
</comment>
<gene>
    <name evidence="4 7" type="primary">truA</name>
    <name evidence="7" type="ORF">A0071_07030</name>
</gene>
<dbReference type="PANTHER" id="PTHR11142:SF0">
    <property type="entry name" value="TRNA PSEUDOURIDINE SYNTHASE-LIKE 1"/>
    <property type="match status" value="1"/>
</dbReference>
<dbReference type="GO" id="GO:0160147">
    <property type="term" value="F:tRNA pseudouridine(38-40) synthase activity"/>
    <property type="evidence" value="ECO:0007669"/>
    <property type="project" value="UniProtKB-EC"/>
</dbReference>
<evidence type="ECO:0000256" key="3">
    <source>
        <dbReference type="ARBA" id="ARBA00023235"/>
    </source>
</evidence>
<organism evidence="7 8">
    <name type="scientific">Campylobacter cuniculorum</name>
    <dbReference type="NCBI Taxonomy" id="374106"/>
    <lineage>
        <taxon>Bacteria</taxon>
        <taxon>Pseudomonadati</taxon>
        <taxon>Campylobacterota</taxon>
        <taxon>Epsilonproteobacteria</taxon>
        <taxon>Campylobacterales</taxon>
        <taxon>Campylobacteraceae</taxon>
        <taxon>Campylobacter</taxon>
    </lineage>
</organism>
<dbReference type="InterPro" id="IPR020094">
    <property type="entry name" value="TruA/RsuA/RluB/E/F_N"/>
</dbReference>
<evidence type="ECO:0000256" key="1">
    <source>
        <dbReference type="ARBA" id="ARBA00009375"/>
    </source>
</evidence>
<reference evidence="7 8" key="1">
    <citation type="submission" date="2020-10" db="EMBL/GenBank/DDBJ databases">
        <title>Campylobacter and Helicobacter PacBio genomes.</title>
        <authorList>
            <person name="Lane C."/>
        </authorList>
    </citation>
    <scope>NUCLEOTIDE SEQUENCE [LARGE SCALE GENOMIC DNA]</scope>
    <source>
        <strain evidence="7 8">2010D-8469</strain>
    </source>
</reference>